<reference evidence="2 3" key="1">
    <citation type="submission" date="2017-03" db="EMBL/GenBank/DDBJ databases">
        <title>Complete genome sequence of Candidatus 'Thiodictyon syntrophicum' sp. nov. strain Cad16T, a photolithoautotroph purple sulfur bacterium isolated from an alpine meromictic lake.</title>
        <authorList>
            <person name="Luedin S.M."/>
            <person name="Pothier J.F."/>
            <person name="Danza F."/>
            <person name="Storelli N."/>
            <person name="Wittwer M."/>
            <person name="Tonolla M."/>
        </authorList>
    </citation>
    <scope>NUCLEOTIDE SEQUENCE [LARGE SCALE GENOMIC DNA]</scope>
    <source>
        <strain evidence="2 3">Cad16T</strain>
    </source>
</reference>
<dbReference type="OrthoDB" id="428665at2"/>
<dbReference type="RefSeq" id="WP_100921918.1">
    <property type="nucleotide sequence ID" value="NZ_CP020370.1"/>
</dbReference>
<dbReference type="AlphaFoldDB" id="A0A2K8UFC3"/>
<evidence type="ECO:0000313" key="2">
    <source>
        <dbReference type="EMBL" id="AUB84252.1"/>
    </source>
</evidence>
<name>A0A2K8UFC3_9GAMM</name>
<dbReference type="EMBL" id="CP020370">
    <property type="protein sequence ID" value="AUB84252.1"/>
    <property type="molecule type" value="Genomic_DNA"/>
</dbReference>
<accession>A0A2K8UFC3</accession>
<dbReference type="KEGG" id="tsy:THSYN_27150"/>
<evidence type="ECO:0000256" key="1">
    <source>
        <dbReference type="SAM" id="MobiDB-lite"/>
    </source>
</evidence>
<proteinExistence type="predicted"/>
<feature type="region of interest" description="Disordered" evidence="1">
    <location>
        <begin position="65"/>
        <end position="88"/>
    </location>
</feature>
<feature type="compositionally biased region" description="Basic and acidic residues" evidence="1">
    <location>
        <begin position="76"/>
        <end position="88"/>
    </location>
</feature>
<gene>
    <name evidence="2" type="ORF">THSYN_27150</name>
</gene>
<evidence type="ECO:0008006" key="4">
    <source>
        <dbReference type="Google" id="ProtNLM"/>
    </source>
</evidence>
<evidence type="ECO:0000313" key="3">
    <source>
        <dbReference type="Proteomes" id="UP000232638"/>
    </source>
</evidence>
<keyword evidence="3" id="KW-1185">Reference proteome</keyword>
<sequence>MTVTSNDALRLQKSLLDEVKQIATEEGTTINQFINVAVAEKAAALRTQAYFRERAQRADLAELDRILGRSGSEPPRPGDEVPERLPNQ</sequence>
<protein>
    <recommendedName>
        <fullName evidence="4">Toxin-antitoxin system HicB family antitoxin</fullName>
    </recommendedName>
</protein>
<dbReference type="Proteomes" id="UP000232638">
    <property type="component" value="Chromosome"/>
</dbReference>
<dbReference type="InterPro" id="IPR010985">
    <property type="entry name" value="Ribbon_hlx_hlx"/>
</dbReference>
<dbReference type="SUPFAM" id="SSF47598">
    <property type="entry name" value="Ribbon-helix-helix"/>
    <property type="match status" value="1"/>
</dbReference>
<organism evidence="2 3">
    <name type="scientific">Candidatus Thiodictyon syntrophicum</name>
    <dbReference type="NCBI Taxonomy" id="1166950"/>
    <lineage>
        <taxon>Bacteria</taxon>
        <taxon>Pseudomonadati</taxon>
        <taxon>Pseudomonadota</taxon>
        <taxon>Gammaproteobacteria</taxon>
        <taxon>Chromatiales</taxon>
        <taxon>Chromatiaceae</taxon>
        <taxon>Thiodictyon</taxon>
    </lineage>
</organism>
<dbReference type="GO" id="GO:0006355">
    <property type="term" value="P:regulation of DNA-templated transcription"/>
    <property type="evidence" value="ECO:0007669"/>
    <property type="project" value="InterPro"/>
</dbReference>